<organism evidence="12 13">
    <name type="scientific">Clostridium hominis</name>
    <dbReference type="NCBI Taxonomy" id="2763036"/>
    <lineage>
        <taxon>Bacteria</taxon>
        <taxon>Bacillati</taxon>
        <taxon>Bacillota</taxon>
        <taxon>Clostridia</taxon>
        <taxon>Eubacteriales</taxon>
        <taxon>Clostridiaceae</taxon>
        <taxon>Clostridium</taxon>
    </lineage>
</organism>
<dbReference type="PROSITE" id="PS00211">
    <property type="entry name" value="ABC_TRANSPORTER_1"/>
    <property type="match status" value="1"/>
</dbReference>
<reference evidence="12 13" key="1">
    <citation type="submission" date="2020-08" db="EMBL/GenBank/DDBJ databases">
        <title>Genome public.</title>
        <authorList>
            <person name="Liu C."/>
            <person name="Sun Q."/>
        </authorList>
    </citation>
    <scope>NUCLEOTIDE SEQUENCE [LARGE SCALE GENOMIC DNA]</scope>
    <source>
        <strain evidence="12 13">NSJ-6</strain>
    </source>
</reference>
<keyword evidence="4 10" id="KW-0812">Transmembrane</keyword>
<feature type="domain" description="ABC transporter" evidence="11">
    <location>
        <begin position="3"/>
        <end position="235"/>
    </location>
</feature>
<proteinExistence type="inferred from homology"/>
<evidence type="ECO:0000256" key="10">
    <source>
        <dbReference type="SAM" id="Phobius"/>
    </source>
</evidence>
<dbReference type="SUPFAM" id="SSF52540">
    <property type="entry name" value="P-loop containing nucleoside triphosphate hydrolases"/>
    <property type="match status" value="1"/>
</dbReference>
<protein>
    <submittedName>
        <fullName evidence="12">ABC transporter ATP-binding protein/permease</fullName>
    </submittedName>
</protein>
<dbReference type="PROSITE" id="PS50893">
    <property type="entry name" value="ABC_TRANSPORTER_2"/>
    <property type="match status" value="1"/>
</dbReference>
<feature type="transmembrane region" description="Helical" evidence="10">
    <location>
        <begin position="534"/>
        <end position="558"/>
    </location>
</feature>
<dbReference type="RefSeq" id="WP_081921799.1">
    <property type="nucleotide sequence ID" value="NZ_JACOOO010000004.1"/>
</dbReference>
<dbReference type="Pfam" id="PF00005">
    <property type="entry name" value="ABC_tran"/>
    <property type="match status" value="1"/>
</dbReference>
<dbReference type="InterPro" id="IPR017911">
    <property type="entry name" value="MacB-like_ATP-bd"/>
</dbReference>
<dbReference type="InterPro" id="IPR027417">
    <property type="entry name" value="P-loop_NTPase"/>
</dbReference>
<gene>
    <name evidence="12" type="ORF">H8S20_02340</name>
</gene>
<keyword evidence="2" id="KW-0813">Transport</keyword>
<dbReference type="Proteomes" id="UP000596929">
    <property type="component" value="Unassembled WGS sequence"/>
</dbReference>
<dbReference type="CDD" id="cd03255">
    <property type="entry name" value="ABC_MJ0796_LolCDE_FtsE"/>
    <property type="match status" value="1"/>
</dbReference>
<evidence type="ECO:0000256" key="5">
    <source>
        <dbReference type="ARBA" id="ARBA00022741"/>
    </source>
</evidence>
<dbReference type="InterPro" id="IPR003593">
    <property type="entry name" value="AAA+_ATPase"/>
</dbReference>
<comment type="similarity">
    <text evidence="9">Belongs to the ABC transporter superfamily. Macrolide exporter (TC 3.A.1.122) family.</text>
</comment>
<keyword evidence="3" id="KW-1003">Cell membrane</keyword>
<name>A0ABR7DA27_9CLOT</name>
<evidence type="ECO:0000256" key="6">
    <source>
        <dbReference type="ARBA" id="ARBA00022840"/>
    </source>
</evidence>
<comment type="caution">
    <text evidence="12">The sequence shown here is derived from an EMBL/GenBank/DDBJ whole genome shotgun (WGS) entry which is preliminary data.</text>
</comment>
<sequence>MMLVLKNVSRQFNNVKVLKDLNVEFKSGLNFIVGPSGSGKSTLLKIISGMDKGYEGQVFYRGNSLKEFSEKELNDYYYNTVGFIWQDFQLINHLSVEDNVKVVLELSDLSNEEKNKKVTAILKRLAIDGLAKKNVAQLSGGQKQRVAIARALVKDPEIIIADEPTGALDKKSSALIMNALKRIAKERLVIVVTHDKSLIDNESNCFTLNGGKIVQTASGASGKVVATKNKLVNPKLSFGSAFSLGGKNFKGLFMKFGMSALILMLSSYFLLLNISGTVVNEQENILNELVEAKGNSLRDINIFSSVMGAGGTDGNDTNKPNLDIEQDVSEVLKKYQDDPRVEFFAPMDVVNNMTVNIDGLVKDYKVENSNNAPIINEIIEGRVPKSDGREVAVPKLFVEKAGLKPSDVIGKTINIEGMAYDWSSGQPQEVKVKLDNLTIVGVIDTKASYSDPNYGKMEFEFEDSFIYGLDSAKELRVQKNASQENVSFMMRVKDIKDIMPIVDELNKVGITPMGQFESVSDILRINDTTKEQSGAITVIISAIAVVVTIAVVLINAILRKREFAILKINGYSKGSIFNLNVVENLLIAIASIVIFVAASPVINSLSNKIFSMSVSGGKSMITGVAIILVQGIVMGIISALITSGIKIENNIMTGDR</sequence>
<keyword evidence="13" id="KW-1185">Reference proteome</keyword>
<feature type="transmembrane region" description="Helical" evidence="10">
    <location>
        <begin position="579"/>
        <end position="601"/>
    </location>
</feature>
<evidence type="ECO:0000256" key="8">
    <source>
        <dbReference type="ARBA" id="ARBA00023136"/>
    </source>
</evidence>
<evidence type="ECO:0000256" key="9">
    <source>
        <dbReference type="ARBA" id="ARBA00038388"/>
    </source>
</evidence>
<dbReference type="PANTHER" id="PTHR42798:SF6">
    <property type="entry name" value="CELL DIVISION ATP-BINDING PROTEIN FTSE"/>
    <property type="match status" value="1"/>
</dbReference>
<dbReference type="GO" id="GO:0005524">
    <property type="term" value="F:ATP binding"/>
    <property type="evidence" value="ECO:0007669"/>
    <property type="project" value="UniProtKB-KW"/>
</dbReference>
<evidence type="ECO:0000256" key="4">
    <source>
        <dbReference type="ARBA" id="ARBA00022692"/>
    </source>
</evidence>
<dbReference type="Gene3D" id="3.40.50.300">
    <property type="entry name" value="P-loop containing nucleotide triphosphate hydrolases"/>
    <property type="match status" value="1"/>
</dbReference>
<evidence type="ECO:0000256" key="3">
    <source>
        <dbReference type="ARBA" id="ARBA00022475"/>
    </source>
</evidence>
<evidence type="ECO:0000256" key="7">
    <source>
        <dbReference type="ARBA" id="ARBA00022989"/>
    </source>
</evidence>
<dbReference type="InterPro" id="IPR003439">
    <property type="entry name" value="ABC_transporter-like_ATP-bd"/>
</dbReference>
<evidence type="ECO:0000256" key="1">
    <source>
        <dbReference type="ARBA" id="ARBA00004429"/>
    </source>
</evidence>
<dbReference type="EMBL" id="JACOOO010000004">
    <property type="protein sequence ID" value="MBC5627723.1"/>
    <property type="molecule type" value="Genomic_DNA"/>
</dbReference>
<dbReference type="InterPro" id="IPR003838">
    <property type="entry name" value="ABC3_permease_C"/>
</dbReference>
<evidence type="ECO:0000313" key="12">
    <source>
        <dbReference type="EMBL" id="MBC5627723.1"/>
    </source>
</evidence>
<keyword evidence="6 12" id="KW-0067">ATP-binding</keyword>
<dbReference type="SMART" id="SM00382">
    <property type="entry name" value="AAA"/>
    <property type="match status" value="1"/>
</dbReference>
<keyword evidence="5" id="KW-0547">Nucleotide-binding</keyword>
<dbReference type="Pfam" id="PF02687">
    <property type="entry name" value="FtsX"/>
    <property type="match status" value="1"/>
</dbReference>
<evidence type="ECO:0000259" key="11">
    <source>
        <dbReference type="PROSITE" id="PS50893"/>
    </source>
</evidence>
<accession>A0ABR7DA27</accession>
<keyword evidence="7 10" id="KW-1133">Transmembrane helix</keyword>
<keyword evidence="8 10" id="KW-0472">Membrane</keyword>
<dbReference type="InterPro" id="IPR017871">
    <property type="entry name" value="ABC_transporter-like_CS"/>
</dbReference>
<evidence type="ECO:0000256" key="2">
    <source>
        <dbReference type="ARBA" id="ARBA00022448"/>
    </source>
</evidence>
<evidence type="ECO:0000313" key="13">
    <source>
        <dbReference type="Proteomes" id="UP000596929"/>
    </source>
</evidence>
<dbReference type="PANTHER" id="PTHR42798">
    <property type="entry name" value="LIPOPROTEIN-RELEASING SYSTEM ATP-BINDING PROTEIN LOLD"/>
    <property type="match status" value="1"/>
</dbReference>
<comment type="subcellular location">
    <subcellularLocation>
        <location evidence="1">Cell inner membrane</location>
        <topology evidence="1">Multi-pass membrane protein</topology>
    </subcellularLocation>
</comment>
<feature type="transmembrane region" description="Helical" evidence="10">
    <location>
        <begin position="621"/>
        <end position="642"/>
    </location>
</feature>